<protein>
    <submittedName>
        <fullName evidence="7">NADPH-dependent FMN reductase</fullName>
    </submittedName>
</protein>
<evidence type="ECO:0000256" key="4">
    <source>
        <dbReference type="ARBA" id="ARBA00022643"/>
    </source>
</evidence>
<sequence>MRIFGFIGSPLKNKSNTYTLTKMMLDKLQDIDGNLKYDLFTAEDVNIMSCKGCWSCMSSGFCPLDERDDMGVLKKKMLESNLIIWGSPVYAMQVSGQMKTFLDRLAHWYHTLRLAGKPGVTVSTTAGSGLEEVHGYLRVVLNATGVKVVSTLDTFGTLPGTLVNHENALKSANKVAYEIYPFLTGEKPITSDKGLEETFQANKIKVTYGAEVLVADRRYWEENGILEMNSFNELLQKIKQKS</sequence>
<gene>
    <name evidence="7" type="ORF">A994_12146</name>
</gene>
<evidence type="ECO:0000256" key="5">
    <source>
        <dbReference type="ARBA" id="ARBA00038292"/>
    </source>
</evidence>
<dbReference type="OrthoDB" id="9059at2157"/>
<keyword evidence="3" id="KW-0285">Flavoprotein</keyword>
<dbReference type="PATRIC" id="fig|1204725.3.peg.2441"/>
<comment type="caution">
    <text evidence="7">The sequence shown here is derived from an EMBL/GenBank/DDBJ whole genome shotgun (WGS) entry which is preliminary data.</text>
</comment>
<dbReference type="PANTHER" id="PTHR43278">
    <property type="entry name" value="NAD(P)H-DEPENDENT FMN-CONTAINING OXIDOREDUCTASE YWQN-RELATED"/>
    <property type="match status" value="1"/>
</dbReference>
<dbReference type="InterPro" id="IPR051796">
    <property type="entry name" value="ISF_SsuE-like"/>
</dbReference>
<dbReference type="InterPro" id="IPR029039">
    <property type="entry name" value="Flavoprotein-like_sf"/>
</dbReference>
<comment type="similarity">
    <text evidence="5">Belongs to the SsuE family. Isf subfamily.</text>
</comment>
<feature type="domain" description="NADPH-dependent FMN reductase-like" evidence="6">
    <location>
        <begin position="1"/>
        <end position="151"/>
    </location>
</feature>
<comment type="cofactor">
    <cofactor evidence="2">
        <name>[4Fe-4S] cluster</name>
        <dbReference type="ChEBI" id="CHEBI:49883"/>
    </cofactor>
</comment>
<dbReference type="RefSeq" id="WP_004031957.1">
    <property type="nucleotide sequence ID" value="NZ_AMPO01000013.1"/>
</dbReference>
<dbReference type="Gene3D" id="3.40.50.360">
    <property type="match status" value="1"/>
</dbReference>
<dbReference type="Proteomes" id="UP000007360">
    <property type="component" value="Unassembled WGS sequence"/>
</dbReference>
<dbReference type="AlphaFoldDB" id="K2Q9Y4"/>
<dbReference type="EMBL" id="AMPO01000013">
    <property type="protein sequence ID" value="EKF84761.1"/>
    <property type="molecule type" value="Genomic_DNA"/>
</dbReference>
<evidence type="ECO:0000256" key="2">
    <source>
        <dbReference type="ARBA" id="ARBA00001966"/>
    </source>
</evidence>
<accession>K2Q9Y4</accession>
<dbReference type="GO" id="GO:0016491">
    <property type="term" value="F:oxidoreductase activity"/>
    <property type="evidence" value="ECO:0007669"/>
    <property type="project" value="InterPro"/>
</dbReference>
<dbReference type="InterPro" id="IPR005025">
    <property type="entry name" value="FMN_Rdtase-like_dom"/>
</dbReference>
<name>K2Q9Y4_METFP</name>
<dbReference type="SUPFAM" id="SSF52218">
    <property type="entry name" value="Flavoproteins"/>
    <property type="match status" value="1"/>
</dbReference>
<comment type="cofactor">
    <cofactor evidence="1">
        <name>FMN</name>
        <dbReference type="ChEBI" id="CHEBI:58210"/>
    </cofactor>
</comment>
<keyword evidence="8" id="KW-1185">Reference proteome</keyword>
<evidence type="ECO:0000313" key="7">
    <source>
        <dbReference type="EMBL" id="EKF84761.1"/>
    </source>
</evidence>
<evidence type="ECO:0000256" key="1">
    <source>
        <dbReference type="ARBA" id="ARBA00001917"/>
    </source>
</evidence>
<dbReference type="PANTHER" id="PTHR43278:SF2">
    <property type="entry name" value="IRON-SULFUR FLAVOPROTEIN"/>
    <property type="match status" value="1"/>
</dbReference>
<evidence type="ECO:0000313" key="8">
    <source>
        <dbReference type="Proteomes" id="UP000007360"/>
    </source>
</evidence>
<dbReference type="Pfam" id="PF03358">
    <property type="entry name" value="FMN_red"/>
    <property type="match status" value="1"/>
</dbReference>
<proteinExistence type="inferred from homology"/>
<organism evidence="7 8">
    <name type="scientific">Methanobacterium formicicum (strain DSM 3637 / PP1)</name>
    <dbReference type="NCBI Taxonomy" id="1204725"/>
    <lineage>
        <taxon>Archaea</taxon>
        <taxon>Methanobacteriati</taxon>
        <taxon>Methanobacteriota</taxon>
        <taxon>Methanomada group</taxon>
        <taxon>Methanobacteria</taxon>
        <taxon>Methanobacteriales</taxon>
        <taxon>Methanobacteriaceae</taxon>
        <taxon>Methanobacterium</taxon>
    </lineage>
</organism>
<reference evidence="7 8" key="1">
    <citation type="journal article" date="2012" name="J. Bacteriol.">
        <title>Draft genome sequence of Methanobacterium formicicum DSM 3637, an archaebacterium isolated from the methane producer amoeba Pelomyxa palustris.</title>
        <authorList>
            <person name="Gutierrez G."/>
        </authorList>
    </citation>
    <scope>NUCLEOTIDE SEQUENCE [LARGE SCALE GENOMIC DNA]</scope>
    <source>
        <strain evidence="8">DSM 3637 / PP1</strain>
    </source>
</reference>
<evidence type="ECO:0000256" key="3">
    <source>
        <dbReference type="ARBA" id="ARBA00022630"/>
    </source>
</evidence>
<evidence type="ECO:0000259" key="6">
    <source>
        <dbReference type="Pfam" id="PF03358"/>
    </source>
</evidence>
<keyword evidence="4" id="KW-0288">FMN</keyword>